<dbReference type="EMBL" id="MXAN01000046">
    <property type="protein sequence ID" value="OPH36735.1"/>
    <property type="molecule type" value="Genomic_DNA"/>
</dbReference>
<evidence type="ECO:0000313" key="1">
    <source>
        <dbReference type="EMBL" id="OPH36735.1"/>
    </source>
</evidence>
<evidence type="ECO:0008006" key="3">
    <source>
        <dbReference type="Google" id="ProtNLM"/>
    </source>
</evidence>
<proteinExistence type="predicted"/>
<sequence>MIFEPIQPPPAFMIDIVVKLFAKFKQRYNALMATGGQYDWGRNKILEWADYFSSKNATIVELSQAYRLSKDAFKKFPPNEVEFLDLVRQGRYMDKDKALQIACECASLSQYETVTDKWQHPVIFETAMRIGFFALTHEPAYTVKDKWARAYKAVCDEMDAGAMFAIPTAPLLENKQPIASDEFAMQMLSSFKKSKGVLC</sequence>
<dbReference type="AlphaFoldDB" id="A0A1V4GVQ9"/>
<organism evidence="1 2">
    <name type="scientific">Moraxella lacunata</name>
    <dbReference type="NCBI Taxonomy" id="477"/>
    <lineage>
        <taxon>Bacteria</taxon>
        <taxon>Pseudomonadati</taxon>
        <taxon>Pseudomonadota</taxon>
        <taxon>Gammaproteobacteria</taxon>
        <taxon>Moraxellales</taxon>
        <taxon>Moraxellaceae</taxon>
        <taxon>Moraxella</taxon>
    </lineage>
</organism>
<protein>
    <recommendedName>
        <fullName evidence="3">Replicative helicase inhibitor G39P N-terminal domain-containing protein</fullName>
    </recommendedName>
</protein>
<name>A0A1V4GVQ9_MORLA</name>
<gene>
    <name evidence="1" type="ORF">B5J94_06735</name>
</gene>
<reference evidence="2" key="1">
    <citation type="submission" date="2017-03" db="EMBL/GenBank/DDBJ databases">
        <title>Draft genome sequence of Moraxella equi CCUG 4950T type strain.</title>
        <authorList>
            <person name="Salva-Serra F."/>
            <person name="Engstrom-Jakobsson H."/>
            <person name="Thorell K."/>
            <person name="Jaen-Luchoro D."/>
            <person name="Gonzales-Siles L."/>
            <person name="Karlsson R."/>
            <person name="Yazdan S."/>
            <person name="Boulund F."/>
            <person name="Johnning A."/>
            <person name="Engstrand L."/>
            <person name="Kristiansson E."/>
            <person name="Moore E."/>
        </authorList>
    </citation>
    <scope>NUCLEOTIDE SEQUENCE [LARGE SCALE GENOMIC DNA]</scope>
    <source>
        <strain evidence="2">CCUG 4441</strain>
    </source>
</reference>
<dbReference type="Proteomes" id="UP000191025">
    <property type="component" value="Unassembled WGS sequence"/>
</dbReference>
<evidence type="ECO:0000313" key="2">
    <source>
        <dbReference type="Proteomes" id="UP000191025"/>
    </source>
</evidence>
<comment type="caution">
    <text evidence="1">The sequence shown here is derived from an EMBL/GenBank/DDBJ whole genome shotgun (WGS) entry which is preliminary data.</text>
</comment>
<accession>A0A1V4GVQ9</accession>
<dbReference type="RefSeq" id="WP_062498434.1">
    <property type="nucleotide sequence ID" value="NZ_MXAN01000046.1"/>
</dbReference>